<dbReference type="Proteomes" id="UP000283895">
    <property type="component" value="Unassembled WGS sequence"/>
</dbReference>
<dbReference type="EMBL" id="LKEA01000004">
    <property type="protein sequence ID" value="ROW09618.1"/>
    <property type="molecule type" value="Genomic_DNA"/>
</dbReference>
<accession>A0A423X1J9</accession>
<proteinExistence type="predicted"/>
<gene>
    <name evidence="1" type="ORF">VMCG_02382</name>
</gene>
<keyword evidence="2" id="KW-1185">Reference proteome</keyword>
<name>A0A423X1J9_9PEZI</name>
<organism evidence="1 2">
    <name type="scientific">Cytospora schulzeri</name>
    <dbReference type="NCBI Taxonomy" id="448051"/>
    <lineage>
        <taxon>Eukaryota</taxon>
        <taxon>Fungi</taxon>
        <taxon>Dikarya</taxon>
        <taxon>Ascomycota</taxon>
        <taxon>Pezizomycotina</taxon>
        <taxon>Sordariomycetes</taxon>
        <taxon>Sordariomycetidae</taxon>
        <taxon>Diaporthales</taxon>
        <taxon>Cytosporaceae</taxon>
        <taxon>Cytospora</taxon>
    </lineage>
</organism>
<reference evidence="1 2" key="1">
    <citation type="submission" date="2015-09" db="EMBL/GenBank/DDBJ databases">
        <title>Host preference determinants of Valsa canker pathogens revealed by comparative genomics.</title>
        <authorList>
            <person name="Yin Z."/>
            <person name="Huang L."/>
        </authorList>
    </citation>
    <scope>NUCLEOTIDE SEQUENCE [LARGE SCALE GENOMIC DNA]</scope>
    <source>
        <strain evidence="1 2">03-1</strain>
    </source>
</reference>
<protein>
    <submittedName>
        <fullName evidence="1">Uncharacterized protein</fullName>
    </submittedName>
</protein>
<sequence length="68" mass="7153">MVHMINHGAPFPPAAEETFSEAAVAVAEEVVDFVEADVAEVVADVVVVVVGNPTEDMVEELSNAGWKS</sequence>
<comment type="caution">
    <text evidence="1">The sequence shown here is derived from an EMBL/GenBank/DDBJ whole genome shotgun (WGS) entry which is preliminary data.</text>
</comment>
<dbReference type="AlphaFoldDB" id="A0A423X1J9"/>
<evidence type="ECO:0000313" key="2">
    <source>
        <dbReference type="Proteomes" id="UP000283895"/>
    </source>
</evidence>
<evidence type="ECO:0000313" key="1">
    <source>
        <dbReference type="EMBL" id="ROW09618.1"/>
    </source>
</evidence>